<dbReference type="Pfam" id="PF25381">
    <property type="entry name" value="PH_26"/>
    <property type="match status" value="1"/>
</dbReference>
<feature type="region of interest" description="Disordered" evidence="1">
    <location>
        <begin position="314"/>
        <end position="372"/>
    </location>
</feature>
<feature type="compositionally biased region" description="Low complexity" evidence="1">
    <location>
        <begin position="315"/>
        <end position="326"/>
    </location>
</feature>
<dbReference type="OrthoDB" id="5563754at2759"/>
<dbReference type="Proteomes" id="UP000236544">
    <property type="component" value="Unassembled WGS sequence"/>
</dbReference>
<dbReference type="AlphaFoldDB" id="A0A0P1KX26"/>
<evidence type="ECO:0000256" key="1">
    <source>
        <dbReference type="SAM" id="MobiDB-lite"/>
    </source>
</evidence>
<accession>A0A0P1KX26</accession>
<evidence type="ECO:0000313" key="4">
    <source>
        <dbReference type="Proteomes" id="UP000236544"/>
    </source>
</evidence>
<feature type="compositionally biased region" description="Basic and acidic residues" evidence="1">
    <location>
        <begin position="339"/>
        <end position="349"/>
    </location>
</feature>
<reference evidence="4" key="1">
    <citation type="submission" date="2015-10" db="EMBL/GenBank/DDBJ databases">
        <authorList>
            <person name="Devillers H."/>
        </authorList>
    </citation>
    <scope>NUCLEOTIDE SEQUENCE [LARGE SCALE GENOMIC DNA]</scope>
</reference>
<name>A0A0P1KX26_9SACH</name>
<feature type="compositionally biased region" description="Polar residues" evidence="1">
    <location>
        <begin position="350"/>
        <end position="363"/>
    </location>
</feature>
<gene>
    <name evidence="3" type="ORF">LAQU0_S17e00738g</name>
</gene>
<feature type="domain" description="Skg3/CAF120-like PH-like" evidence="2">
    <location>
        <begin position="391"/>
        <end position="443"/>
    </location>
</feature>
<feature type="compositionally biased region" description="Polar residues" evidence="1">
    <location>
        <begin position="327"/>
        <end position="338"/>
    </location>
</feature>
<keyword evidence="4" id="KW-1185">Reference proteome</keyword>
<proteinExistence type="predicted"/>
<evidence type="ECO:0000259" key="2">
    <source>
        <dbReference type="Pfam" id="PF25381"/>
    </source>
</evidence>
<dbReference type="EMBL" id="LN890555">
    <property type="protein sequence ID" value="CUS24519.1"/>
    <property type="molecule type" value="Genomic_DNA"/>
</dbReference>
<organism evidence="3 4">
    <name type="scientific">Lachancea quebecensis</name>
    <dbReference type="NCBI Taxonomy" id="1654605"/>
    <lineage>
        <taxon>Eukaryota</taxon>
        <taxon>Fungi</taxon>
        <taxon>Dikarya</taxon>
        <taxon>Ascomycota</taxon>
        <taxon>Saccharomycotina</taxon>
        <taxon>Saccharomycetes</taxon>
        <taxon>Saccharomycetales</taxon>
        <taxon>Saccharomycetaceae</taxon>
        <taxon>Lachancea</taxon>
    </lineage>
</organism>
<evidence type="ECO:0000313" key="3">
    <source>
        <dbReference type="EMBL" id="CUS24519.1"/>
    </source>
</evidence>
<dbReference type="InterPro" id="IPR058155">
    <property type="entry name" value="Skg3/CAF120-like_PH"/>
</dbReference>
<sequence length="530" mass="58815">MKSFLGLTKLGNSGGRKAVLDEFSHVKSGMETVTTQDYEPLKPLLILLDCQKRKPYVSWEDGNELLLQVHGMTEVLPVRSLALQGTQLRVIVEPEDNGYDNVMVLDVANGVSPTGWKLGQTSLELNDGAMVFLCRSIEAQAHLRFLYDMCMLSRFESMSLYKALTATVISTHGSRISDITSILMSQHSFKDWCYISIDGEWVKAWCHVDRSPKHSESRKGRHQVKFFRDDKSLTAKNLLCYIPDCGDIEDLFFVEDQSADLTQGSPSDGFGDLHFQSHLSGARDQNASLQISLEPLLSRLTTLRFIGDVYWPAPSSNSNSSRSRSSTVLSSGAGNNHNESPKKSRDRRAMSTSSTSIFTSPKQSARHTRTRSTVSVTSTVHHADVNDACAITSELLIKPIPHSGVTHLESLIRAALPMMGCLSLYGRPVHFKNSREDIDSLLFALPKLPVIDYFAAEELPLLFQYVDSVNSAAGSLNKTLTAYKRFLHDRMLEPGREKRSFMTLSDLLQSTSQNAYGVGSSRSTSSSPLM</sequence>
<protein>
    <submittedName>
        <fullName evidence="3">LAQU0S17e00738g1_1</fullName>
    </submittedName>
</protein>